<proteinExistence type="predicted"/>
<organism evidence="1 2">
    <name type="scientific">Microvirga aerophila</name>
    <dbReference type="NCBI Taxonomy" id="670291"/>
    <lineage>
        <taxon>Bacteria</taxon>
        <taxon>Pseudomonadati</taxon>
        <taxon>Pseudomonadota</taxon>
        <taxon>Alphaproteobacteria</taxon>
        <taxon>Hyphomicrobiales</taxon>
        <taxon>Methylobacteriaceae</taxon>
        <taxon>Microvirga</taxon>
    </lineage>
</organism>
<evidence type="ECO:0008006" key="3">
    <source>
        <dbReference type="Google" id="ProtNLM"/>
    </source>
</evidence>
<name>A0A512C072_9HYPH</name>
<comment type="caution">
    <text evidence="1">The sequence shown here is derived from an EMBL/GenBank/DDBJ whole genome shotgun (WGS) entry which is preliminary data.</text>
</comment>
<keyword evidence="2" id="KW-1185">Reference proteome</keyword>
<protein>
    <recommendedName>
        <fullName evidence="3">Lipocalin-like domain-containing protein</fullName>
    </recommendedName>
</protein>
<dbReference type="AlphaFoldDB" id="A0A512C072"/>
<sequence length="239" mass="25356">MVESASGEEGQRGLGAGPVIHRGAIGTGFAANNAGCPAICRAALTPRGSHHHTTKTENRRTLEQDVPFASLTIEADAARPALSHPGLNLILTIAGIVTLIAPGCTVTSDEASLSAASVTAPAAFGRERLIGRWGIASFHNDKDRRRTESEARAQCSLPYVIAKGPTDGVMMHVADDAKLYELRLKGDAAGKAYVGFEAPPGDPQDREILSATDRLMTMRFVDPDANRRYGTFVYVRCGA</sequence>
<evidence type="ECO:0000313" key="1">
    <source>
        <dbReference type="EMBL" id="GEO17611.1"/>
    </source>
</evidence>
<gene>
    <name evidence="1" type="ORF">MAE02_53070</name>
</gene>
<reference evidence="1 2" key="1">
    <citation type="submission" date="2019-07" db="EMBL/GenBank/DDBJ databases">
        <title>Whole genome shotgun sequence of Microvirga aerophila NBRC 106136.</title>
        <authorList>
            <person name="Hosoyama A."/>
            <person name="Uohara A."/>
            <person name="Ohji S."/>
            <person name="Ichikawa N."/>
        </authorList>
    </citation>
    <scope>NUCLEOTIDE SEQUENCE [LARGE SCALE GENOMIC DNA]</scope>
    <source>
        <strain evidence="1 2">NBRC 106136</strain>
    </source>
</reference>
<evidence type="ECO:0000313" key="2">
    <source>
        <dbReference type="Proteomes" id="UP000321085"/>
    </source>
</evidence>
<dbReference type="Proteomes" id="UP000321085">
    <property type="component" value="Unassembled WGS sequence"/>
</dbReference>
<accession>A0A512C072</accession>
<dbReference type="EMBL" id="BJYU01000114">
    <property type="protein sequence ID" value="GEO17611.1"/>
    <property type="molecule type" value="Genomic_DNA"/>
</dbReference>